<evidence type="ECO:0000313" key="1">
    <source>
        <dbReference type="EMBL" id="KAK4024648.1"/>
    </source>
</evidence>
<organism evidence="1 2">
    <name type="scientific">Daphnia magna</name>
    <dbReference type="NCBI Taxonomy" id="35525"/>
    <lineage>
        <taxon>Eukaryota</taxon>
        <taxon>Metazoa</taxon>
        <taxon>Ecdysozoa</taxon>
        <taxon>Arthropoda</taxon>
        <taxon>Crustacea</taxon>
        <taxon>Branchiopoda</taxon>
        <taxon>Diplostraca</taxon>
        <taxon>Cladocera</taxon>
        <taxon>Anomopoda</taxon>
        <taxon>Daphniidae</taxon>
        <taxon>Daphnia</taxon>
    </lineage>
</organism>
<evidence type="ECO:0000313" key="2">
    <source>
        <dbReference type="Proteomes" id="UP001234178"/>
    </source>
</evidence>
<comment type="caution">
    <text evidence="1">The sequence shown here is derived from an EMBL/GenBank/DDBJ whole genome shotgun (WGS) entry which is preliminary data.</text>
</comment>
<protein>
    <submittedName>
        <fullName evidence="1">Uncharacterized protein</fullName>
    </submittedName>
</protein>
<sequence>MAMVSRPKKLGLVDDTGAITSVILPSLAIPCEGPMVMTAGGQPMNPRKKVSLTVTNKNASVEGEVLVLKTFGPEFITGRNLLKLFLELKICLSDPPIVELGAIHMEASSENEKVRKVTAMK</sequence>
<reference evidence="1 2" key="1">
    <citation type="journal article" date="2023" name="Nucleic Acids Res.">
        <title>The hologenome of Daphnia magna reveals possible DNA methylation and microbiome-mediated evolution of the host genome.</title>
        <authorList>
            <person name="Chaturvedi A."/>
            <person name="Li X."/>
            <person name="Dhandapani V."/>
            <person name="Marshall H."/>
            <person name="Kissane S."/>
            <person name="Cuenca-Cambronero M."/>
            <person name="Asole G."/>
            <person name="Calvet F."/>
            <person name="Ruiz-Romero M."/>
            <person name="Marangio P."/>
            <person name="Guigo R."/>
            <person name="Rago D."/>
            <person name="Mirbahai L."/>
            <person name="Eastwood N."/>
            <person name="Colbourne J.K."/>
            <person name="Zhou J."/>
            <person name="Mallon E."/>
            <person name="Orsini L."/>
        </authorList>
    </citation>
    <scope>NUCLEOTIDE SEQUENCE [LARGE SCALE GENOMIC DNA]</scope>
    <source>
        <strain evidence="1">LRV0_1</strain>
    </source>
</reference>
<dbReference type="Proteomes" id="UP001234178">
    <property type="component" value="Unassembled WGS sequence"/>
</dbReference>
<dbReference type="EMBL" id="JAOYFB010000037">
    <property type="protein sequence ID" value="KAK4024648.1"/>
    <property type="molecule type" value="Genomic_DNA"/>
</dbReference>
<name>A0ABR0AHP4_9CRUS</name>
<keyword evidence="2" id="KW-1185">Reference proteome</keyword>
<accession>A0ABR0AHP4</accession>
<gene>
    <name evidence="1" type="ORF">OUZ56_010070</name>
</gene>
<proteinExistence type="predicted"/>